<dbReference type="EMBL" id="OC854834">
    <property type="protein sequence ID" value="CAD7620503.1"/>
    <property type="molecule type" value="Genomic_DNA"/>
</dbReference>
<accession>A0A7R9PU84</accession>
<gene>
    <name evidence="2" type="ORF">OSB1V03_LOCUS988</name>
</gene>
<name>A0A7R9PU84_9ACAR</name>
<proteinExistence type="predicted"/>
<organism evidence="2">
    <name type="scientific">Medioppia subpectinata</name>
    <dbReference type="NCBI Taxonomy" id="1979941"/>
    <lineage>
        <taxon>Eukaryota</taxon>
        <taxon>Metazoa</taxon>
        <taxon>Ecdysozoa</taxon>
        <taxon>Arthropoda</taxon>
        <taxon>Chelicerata</taxon>
        <taxon>Arachnida</taxon>
        <taxon>Acari</taxon>
        <taxon>Acariformes</taxon>
        <taxon>Sarcoptiformes</taxon>
        <taxon>Oribatida</taxon>
        <taxon>Brachypylina</taxon>
        <taxon>Oppioidea</taxon>
        <taxon>Oppiidae</taxon>
        <taxon>Medioppia</taxon>
    </lineage>
</organism>
<feature type="coiled-coil region" evidence="1">
    <location>
        <begin position="136"/>
        <end position="205"/>
    </location>
</feature>
<sequence length="417" mass="48360">MKVLDKYSKQFVGKSDVRIRAIEWSRRRRNTLRVVWFVVNRIEDMALFNVIIRTDDNQILVNETLDYNVREYAANGLNDRQEYIVCVNTMDSLGRQRPHTYSQCIQFNGNNINIENYAPQIEHLSKGDSNEVKTSLTQLQNRKRLLTQKLVKIQAKSRNLKQKLDNQRMKTSLLNDSNHELEQHLSSLKAESNELSEKTATLEQQLTGSRDCVQRLRQQLVEKRNQQLIVVDQFNGEIDEMSKGFMRLSIINNRRDIEHRKKAMDGQLKHFRQRRDELLEEIRNHHNSRVYHDWPIEHQLLSLRDRQAVPELKEHDKRVNNSHNNEEFQPVTDTPNEEPMNGTAVAADDQPIAGIPNAGTLNPGQRMSVRISLGDNVVNVVANVRQEMTSRRLEDGSVVTANTGRVLLSPVSFTEID</sequence>
<keyword evidence="3" id="KW-1185">Reference proteome</keyword>
<dbReference type="OrthoDB" id="6531684at2759"/>
<keyword evidence="1" id="KW-0175">Coiled coil</keyword>
<protein>
    <submittedName>
        <fullName evidence="2">Uncharacterized protein</fullName>
    </submittedName>
</protein>
<evidence type="ECO:0000313" key="2">
    <source>
        <dbReference type="EMBL" id="CAD7620503.1"/>
    </source>
</evidence>
<dbReference type="EMBL" id="CAJPIZ010000259">
    <property type="protein sequence ID" value="CAG2100933.1"/>
    <property type="molecule type" value="Genomic_DNA"/>
</dbReference>
<dbReference type="AlphaFoldDB" id="A0A7R9PU84"/>
<feature type="coiled-coil region" evidence="1">
    <location>
        <begin position="261"/>
        <end position="288"/>
    </location>
</feature>
<reference evidence="2" key="1">
    <citation type="submission" date="2020-11" db="EMBL/GenBank/DDBJ databases">
        <authorList>
            <person name="Tran Van P."/>
        </authorList>
    </citation>
    <scope>NUCLEOTIDE SEQUENCE</scope>
</reference>
<evidence type="ECO:0000313" key="3">
    <source>
        <dbReference type="Proteomes" id="UP000759131"/>
    </source>
</evidence>
<evidence type="ECO:0000256" key="1">
    <source>
        <dbReference type="SAM" id="Coils"/>
    </source>
</evidence>
<dbReference type="Proteomes" id="UP000759131">
    <property type="component" value="Unassembled WGS sequence"/>
</dbReference>